<evidence type="ECO:0000313" key="2">
    <source>
        <dbReference type="EMBL" id="ADW16459.1"/>
    </source>
</evidence>
<protein>
    <submittedName>
        <fullName evidence="2">Water Stress and Hypersensitive response domain-containing protein</fullName>
    </submittedName>
</protein>
<dbReference type="SUPFAM" id="SSF117070">
    <property type="entry name" value="LEA14-like"/>
    <property type="match status" value="1"/>
</dbReference>
<dbReference type="InterPro" id="IPR004864">
    <property type="entry name" value="LEA_2"/>
</dbReference>
<name>A0A7U3YJD6_DESPD</name>
<dbReference type="Gene3D" id="2.60.40.1820">
    <property type="match status" value="1"/>
</dbReference>
<dbReference type="RefSeq" id="WP_015723007.1">
    <property type="nucleotide sequence ID" value="NC_014972.1"/>
</dbReference>
<keyword evidence="3" id="KW-1185">Reference proteome</keyword>
<dbReference type="SMART" id="SM00769">
    <property type="entry name" value="WHy"/>
    <property type="match status" value="1"/>
</dbReference>
<organism evidence="2 3">
    <name type="scientific">Desulfobulbus propionicus (strain ATCC 33891 / DSM 2032 / VKM B-1956 / 1pr3)</name>
    <dbReference type="NCBI Taxonomy" id="577650"/>
    <lineage>
        <taxon>Bacteria</taxon>
        <taxon>Pseudomonadati</taxon>
        <taxon>Thermodesulfobacteriota</taxon>
        <taxon>Desulfobulbia</taxon>
        <taxon>Desulfobulbales</taxon>
        <taxon>Desulfobulbaceae</taxon>
        <taxon>Desulfobulbus</taxon>
    </lineage>
</organism>
<accession>A0A7U3YJD6</accession>
<dbReference type="EMBL" id="CP002364">
    <property type="protein sequence ID" value="ADW16459.1"/>
    <property type="molecule type" value="Genomic_DNA"/>
</dbReference>
<evidence type="ECO:0000259" key="1">
    <source>
        <dbReference type="SMART" id="SM00769"/>
    </source>
</evidence>
<dbReference type="InterPro" id="IPR013990">
    <property type="entry name" value="WHy-dom"/>
</dbReference>
<gene>
    <name evidence="2" type="ordered locus">Despr_0275</name>
</gene>
<dbReference type="AlphaFoldDB" id="A0A7U3YJD6"/>
<feature type="domain" description="Water stress and hypersensitive response" evidence="1">
    <location>
        <begin position="38"/>
        <end position="163"/>
    </location>
</feature>
<dbReference type="KEGG" id="dpr:Despr_0275"/>
<sequence length="172" mass="18672">MFFSGLQSKIPAFLTLLCTLLLLNGCAAMYGFKEDPKVSIADIRIQEVKALEGVFLIKLRILNPNDVALDLHGIDCDLEINKRHFASGIGDSNQSVPAFGTAVVPVEVYASVLDMIASVADLLHTAGKIPSKDEPVPYTLQGKVRVGIHGFKKEVPFKSTGELSLKGLSQYR</sequence>
<reference evidence="2 3" key="1">
    <citation type="journal article" date="2011" name="Stand. Genomic Sci.">
        <title>Complete genome sequence of Desulfobulbus propionicus type strain (1pr3).</title>
        <authorList>
            <person name="Pagani I."/>
            <person name="Lapidus A."/>
            <person name="Nolan M."/>
            <person name="Lucas S."/>
            <person name="Hammon N."/>
            <person name="Deshpande S."/>
            <person name="Cheng J.F."/>
            <person name="Chertkov O."/>
            <person name="Davenport K."/>
            <person name="Tapia R."/>
            <person name="Han C."/>
            <person name="Goodwin L."/>
            <person name="Pitluck S."/>
            <person name="Liolios K."/>
            <person name="Mavromatis K."/>
            <person name="Ivanova N."/>
            <person name="Mikhailova N."/>
            <person name="Pati A."/>
            <person name="Chen A."/>
            <person name="Palaniappan K."/>
            <person name="Land M."/>
            <person name="Hauser L."/>
            <person name="Chang Y.J."/>
            <person name="Jeffries C.D."/>
            <person name="Detter J.C."/>
            <person name="Brambilla E."/>
            <person name="Kannan K.P."/>
            <person name="Djao O.D."/>
            <person name="Rohde M."/>
            <person name="Pukall R."/>
            <person name="Spring S."/>
            <person name="Goker M."/>
            <person name="Sikorski J."/>
            <person name="Woyke T."/>
            <person name="Bristow J."/>
            <person name="Eisen J.A."/>
            <person name="Markowitz V."/>
            <person name="Hugenholtz P."/>
            <person name="Kyrpides N.C."/>
            <person name="Klenk H.P."/>
        </authorList>
    </citation>
    <scope>NUCLEOTIDE SEQUENCE [LARGE SCALE GENOMIC DNA]</scope>
    <source>
        <strain evidence="3">ATCC 33891 / DSM 2032 / 1pr3</strain>
    </source>
</reference>
<dbReference type="GO" id="GO:0009269">
    <property type="term" value="P:response to desiccation"/>
    <property type="evidence" value="ECO:0007669"/>
    <property type="project" value="InterPro"/>
</dbReference>
<proteinExistence type="predicted"/>
<dbReference type="Pfam" id="PF03168">
    <property type="entry name" value="LEA_2"/>
    <property type="match status" value="1"/>
</dbReference>
<dbReference type="Proteomes" id="UP000006365">
    <property type="component" value="Chromosome"/>
</dbReference>
<evidence type="ECO:0000313" key="3">
    <source>
        <dbReference type="Proteomes" id="UP000006365"/>
    </source>
</evidence>